<accession>A0A1R2AZT8</accession>
<organism evidence="2 3">
    <name type="scientific">Stentor coeruleus</name>
    <dbReference type="NCBI Taxonomy" id="5963"/>
    <lineage>
        <taxon>Eukaryota</taxon>
        <taxon>Sar</taxon>
        <taxon>Alveolata</taxon>
        <taxon>Ciliophora</taxon>
        <taxon>Postciliodesmatophora</taxon>
        <taxon>Heterotrichea</taxon>
        <taxon>Heterotrichida</taxon>
        <taxon>Stentoridae</taxon>
        <taxon>Stentor</taxon>
    </lineage>
</organism>
<protein>
    <submittedName>
        <fullName evidence="2">Uncharacterized protein</fullName>
    </submittedName>
</protein>
<name>A0A1R2AZT8_9CILI</name>
<dbReference type="EMBL" id="MPUH01001129">
    <property type="protein sequence ID" value="OMJ70054.1"/>
    <property type="molecule type" value="Genomic_DNA"/>
</dbReference>
<evidence type="ECO:0000256" key="1">
    <source>
        <dbReference type="SAM" id="Coils"/>
    </source>
</evidence>
<dbReference type="AlphaFoldDB" id="A0A1R2AZT8"/>
<keyword evidence="1" id="KW-0175">Coiled coil</keyword>
<feature type="coiled-coil region" evidence="1">
    <location>
        <begin position="94"/>
        <end position="128"/>
    </location>
</feature>
<evidence type="ECO:0000313" key="3">
    <source>
        <dbReference type="Proteomes" id="UP000187209"/>
    </source>
</evidence>
<reference evidence="2 3" key="1">
    <citation type="submission" date="2016-11" db="EMBL/GenBank/DDBJ databases">
        <title>The macronuclear genome of Stentor coeruleus: a giant cell with tiny introns.</title>
        <authorList>
            <person name="Slabodnick M."/>
            <person name="Ruby J.G."/>
            <person name="Reiff S.B."/>
            <person name="Swart E.C."/>
            <person name="Gosai S."/>
            <person name="Prabakaran S."/>
            <person name="Witkowska E."/>
            <person name="Larue G.E."/>
            <person name="Fisher S."/>
            <person name="Freeman R.M."/>
            <person name="Gunawardena J."/>
            <person name="Chu W."/>
            <person name="Stover N.A."/>
            <person name="Gregory B.D."/>
            <person name="Nowacki M."/>
            <person name="Derisi J."/>
            <person name="Roy S.W."/>
            <person name="Marshall W.F."/>
            <person name="Sood P."/>
        </authorList>
    </citation>
    <scope>NUCLEOTIDE SEQUENCE [LARGE SCALE GENOMIC DNA]</scope>
    <source>
        <strain evidence="2">WM001</strain>
    </source>
</reference>
<comment type="caution">
    <text evidence="2">The sequence shown here is derived from an EMBL/GenBank/DDBJ whole genome shotgun (WGS) entry which is preliminary data.</text>
</comment>
<proteinExistence type="predicted"/>
<dbReference type="Proteomes" id="UP000187209">
    <property type="component" value="Unassembled WGS sequence"/>
</dbReference>
<evidence type="ECO:0000313" key="2">
    <source>
        <dbReference type="EMBL" id="OMJ70054.1"/>
    </source>
</evidence>
<sequence length="297" mass="33906">MQSLSKRVNLHLSRSDSIKSTSSVNDRPSSHTDLLVEANFLHESSLTKGLEFNSTSLQRIKTLMQKTTEKLNVYNKPNNENNHIDELIEKNKEILYLKGVIKKLESEKKELTEKNNELLLMIQNSKKSLKDIDSDIEKAVKNARIMIAKAKEINKISGELADTIGDKNGFIAMIKTGNSMDPLIKTLKFALCLLSLPVGHSKSAKHSRETSERRQEVDRNFKIDLSSLIEDDISNLLKESNILGSQINKQKLRVHDLFRRIETSTEKSRNYIWNMESFESSNYTMSPQLSLIKTEVL</sequence>
<gene>
    <name evidence="2" type="ORF">SteCoe_32056</name>
</gene>
<keyword evidence="3" id="KW-1185">Reference proteome</keyword>